<protein>
    <submittedName>
        <fullName evidence="10">VPS37 C-terminal domain-containing protein</fullName>
    </submittedName>
</protein>
<comment type="subcellular location">
    <subcellularLocation>
        <location evidence="1">Late endosome membrane</location>
        <topology evidence="1">Peripheral membrane protein</topology>
    </subcellularLocation>
</comment>
<evidence type="ECO:0000256" key="8">
    <source>
        <dbReference type="SAM" id="Coils"/>
    </source>
</evidence>
<comment type="similarity">
    <text evidence="2">Belongs to the VPS37 family.</text>
</comment>
<evidence type="ECO:0000259" key="9">
    <source>
        <dbReference type="PROSITE" id="PS51314"/>
    </source>
</evidence>
<dbReference type="GO" id="GO:0032801">
    <property type="term" value="P:receptor catabolic process"/>
    <property type="evidence" value="ECO:0007669"/>
    <property type="project" value="EnsemblMetazoa"/>
</dbReference>
<evidence type="ECO:0000256" key="3">
    <source>
        <dbReference type="ARBA" id="ARBA00022448"/>
    </source>
</evidence>
<keyword evidence="11" id="KW-1185">Reference proteome</keyword>
<evidence type="ECO:0000256" key="7">
    <source>
        <dbReference type="PROSITE-ProRule" id="PRU00646"/>
    </source>
</evidence>
<dbReference type="InterPro" id="IPR037202">
    <property type="entry name" value="ESCRT_assembly_dom"/>
</dbReference>
<dbReference type="PANTHER" id="PTHR13678:SF27">
    <property type="entry name" value="LD45836P"/>
    <property type="match status" value="1"/>
</dbReference>
<feature type="domain" description="VPS37 C-terminal" evidence="9">
    <location>
        <begin position="96"/>
        <end position="184"/>
    </location>
</feature>
<dbReference type="GO" id="GO:0006623">
    <property type="term" value="P:protein targeting to vacuole"/>
    <property type="evidence" value="ECO:0007669"/>
    <property type="project" value="TreeGrafter"/>
</dbReference>
<dbReference type="Pfam" id="PF07200">
    <property type="entry name" value="Mod_r"/>
    <property type="match status" value="1"/>
</dbReference>
<dbReference type="GO" id="GO:0043162">
    <property type="term" value="P:ubiquitin-dependent protein catabolic process via the multivesicular body sorting pathway"/>
    <property type="evidence" value="ECO:0007669"/>
    <property type="project" value="TreeGrafter"/>
</dbReference>
<evidence type="ECO:0000256" key="6">
    <source>
        <dbReference type="ARBA" id="ARBA00025010"/>
    </source>
</evidence>
<dbReference type="GO" id="GO:0031902">
    <property type="term" value="C:late endosome membrane"/>
    <property type="evidence" value="ECO:0007669"/>
    <property type="project" value="UniProtKB-SubCell"/>
</dbReference>
<dbReference type="EnsemblMetazoa" id="CJA04049.1">
    <property type="protein sequence ID" value="CJA04049.1"/>
    <property type="gene ID" value="WBGene00123253"/>
</dbReference>
<dbReference type="AlphaFoldDB" id="A0A8R1HMM8"/>
<dbReference type="GO" id="GO:0000813">
    <property type="term" value="C:ESCRT I complex"/>
    <property type="evidence" value="ECO:0007669"/>
    <property type="project" value="EnsemblMetazoa"/>
</dbReference>
<accession>A0A8R1HMM8</accession>
<evidence type="ECO:0000313" key="11">
    <source>
        <dbReference type="Proteomes" id="UP000005237"/>
    </source>
</evidence>
<keyword evidence="4" id="KW-0967">Endosome</keyword>
<dbReference type="Proteomes" id="UP000005237">
    <property type="component" value="Unassembled WGS sequence"/>
</dbReference>
<dbReference type="InterPro" id="IPR009851">
    <property type="entry name" value="Mod_r"/>
</dbReference>
<dbReference type="SUPFAM" id="SSF140111">
    <property type="entry name" value="Endosomal sorting complex assembly domain"/>
    <property type="match status" value="1"/>
</dbReference>
<keyword evidence="5 7" id="KW-0653">Protein transport</keyword>
<keyword evidence="3 7" id="KW-0813">Transport</keyword>
<dbReference type="PANTHER" id="PTHR13678">
    <property type="entry name" value="VACUOLAR PROTEIN SORTING-ASSOCIATED PROTEIN 37"/>
    <property type="match status" value="1"/>
</dbReference>
<name>A0A8R1HMM8_CAEJA</name>
<evidence type="ECO:0000256" key="4">
    <source>
        <dbReference type="ARBA" id="ARBA00022753"/>
    </source>
</evidence>
<reference evidence="10" key="2">
    <citation type="submission" date="2022-06" db="UniProtKB">
        <authorList>
            <consortium name="EnsemblMetazoa"/>
        </authorList>
    </citation>
    <scope>IDENTIFICATION</scope>
    <source>
        <strain evidence="10">DF5081</strain>
    </source>
</reference>
<feature type="coiled-coil region" evidence="8">
    <location>
        <begin position="78"/>
        <end position="146"/>
    </location>
</feature>
<dbReference type="PROSITE" id="PS51314">
    <property type="entry name" value="VPS37_C"/>
    <property type="match status" value="1"/>
</dbReference>
<evidence type="ECO:0000256" key="1">
    <source>
        <dbReference type="ARBA" id="ARBA00004633"/>
    </source>
</evidence>
<evidence type="ECO:0000313" key="10">
    <source>
        <dbReference type="EnsemblMetazoa" id="CJA04049.1"/>
    </source>
</evidence>
<proteinExistence type="inferred from homology"/>
<dbReference type="GO" id="GO:0005829">
    <property type="term" value="C:cytosol"/>
    <property type="evidence" value="ECO:0007669"/>
    <property type="project" value="EnsemblMetazoa"/>
</dbReference>
<sequence>MSSNNNYEYIIDLAISTAANNLRILPTEQLAAILDDEKKLESIIESLPQIRSMPTDREFALAANKSLAEWNLTQKPRIDELKKQTVELYDRAKNLQMEVNSLKTQLDSISSSKSLDTTSNLMQVAAQEADDDAESLSNNLENGELSIELFLKQFKEAKKLAHLRKIKSDRLAGLLREPTSQAPTFHQPGYPSANYAPALGSIPFGSGYPNVSQMAPGRHPFS</sequence>
<organism evidence="10 11">
    <name type="scientific">Caenorhabditis japonica</name>
    <dbReference type="NCBI Taxonomy" id="281687"/>
    <lineage>
        <taxon>Eukaryota</taxon>
        <taxon>Metazoa</taxon>
        <taxon>Ecdysozoa</taxon>
        <taxon>Nematoda</taxon>
        <taxon>Chromadorea</taxon>
        <taxon>Rhabditida</taxon>
        <taxon>Rhabditina</taxon>
        <taxon>Rhabditomorpha</taxon>
        <taxon>Rhabditoidea</taxon>
        <taxon>Rhabditidae</taxon>
        <taxon>Peloderinae</taxon>
        <taxon>Caenorhabditis</taxon>
    </lineage>
</organism>
<reference evidence="11" key="1">
    <citation type="submission" date="2010-08" db="EMBL/GenBank/DDBJ databases">
        <authorList>
            <consortium name="Caenorhabditis japonica Sequencing Consortium"/>
            <person name="Wilson R.K."/>
        </authorList>
    </citation>
    <scope>NUCLEOTIDE SEQUENCE [LARGE SCALE GENOMIC DNA]</scope>
    <source>
        <strain evidence="11">DF5081</strain>
    </source>
</reference>
<evidence type="ECO:0000256" key="2">
    <source>
        <dbReference type="ARBA" id="ARBA00007617"/>
    </source>
</evidence>
<keyword evidence="8" id="KW-0175">Coiled coil</keyword>
<comment type="function">
    <text evidence="6">Component of the ESCRT-I complex, a regulator of vesicular trafficking process. Required for the sorting of endocytic ubiquitinated cargos into multivesicular bodies. May be involved in cell growth and differentiation.</text>
</comment>
<dbReference type="GO" id="GO:0006612">
    <property type="term" value="P:protein targeting to membrane"/>
    <property type="evidence" value="ECO:0007669"/>
    <property type="project" value="TreeGrafter"/>
</dbReference>
<evidence type="ECO:0000256" key="5">
    <source>
        <dbReference type="ARBA" id="ARBA00022927"/>
    </source>
</evidence>